<evidence type="ECO:0000313" key="3">
    <source>
        <dbReference type="Proteomes" id="UP000257109"/>
    </source>
</evidence>
<dbReference type="AlphaFoldDB" id="A0A371GL66"/>
<reference evidence="2" key="1">
    <citation type="submission" date="2018-05" db="EMBL/GenBank/DDBJ databases">
        <title>Draft genome of Mucuna pruriens seed.</title>
        <authorList>
            <person name="Nnadi N.E."/>
            <person name="Vos R."/>
            <person name="Hasami M.H."/>
            <person name="Devisetty U.K."/>
            <person name="Aguiy J.C."/>
        </authorList>
    </citation>
    <scope>NUCLEOTIDE SEQUENCE [LARGE SCALE GENOMIC DNA]</scope>
    <source>
        <strain evidence="2">JCA_2017</strain>
    </source>
</reference>
<keyword evidence="1" id="KW-0812">Transmembrane</keyword>
<organism evidence="2 3">
    <name type="scientific">Mucuna pruriens</name>
    <name type="common">Velvet bean</name>
    <name type="synonym">Dolichos pruriens</name>
    <dbReference type="NCBI Taxonomy" id="157652"/>
    <lineage>
        <taxon>Eukaryota</taxon>
        <taxon>Viridiplantae</taxon>
        <taxon>Streptophyta</taxon>
        <taxon>Embryophyta</taxon>
        <taxon>Tracheophyta</taxon>
        <taxon>Spermatophyta</taxon>
        <taxon>Magnoliopsida</taxon>
        <taxon>eudicotyledons</taxon>
        <taxon>Gunneridae</taxon>
        <taxon>Pentapetalae</taxon>
        <taxon>rosids</taxon>
        <taxon>fabids</taxon>
        <taxon>Fabales</taxon>
        <taxon>Fabaceae</taxon>
        <taxon>Papilionoideae</taxon>
        <taxon>50 kb inversion clade</taxon>
        <taxon>NPAAA clade</taxon>
        <taxon>indigoferoid/millettioid clade</taxon>
        <taxon>Phaseoleae</taxon>
        <taxon>Mucuna</taxon>
    </lineage>
</organism>
<comment type="caution">
    <text evidence="2">The sequence shown here is derived from an EMBL/GenBank/DDBJ whole genome shotgun (WGS) entry which is preliminary data.</text>
</comment>
<evidence type="ECO:0000256" key="1">
    <source>
        <dbReference type="SAM" id="Phobius"/>
    </source>
</evidence>
<accession>A0A371GL66</accession>
<keyword evidence="1" id="KW-0472">Membrane</keyword>
<dbReference type="EMBL" id="QJKJ01005163">
    <property type="protein sequence ID" value="RDX91295.1"/>
    <property type="molecule type" value="Genomic_DNA"/>
</dbReference>
<evidence type="ECO:0000313" key="2">
    <source>
        <dbReference type="EMBL" id="RDX91295.1"/>
    </source>
</evidence>
<protein>
    <submittedName>
        <fullName evidence="2">Uncharacterized protein</fullName>
    </submittedName>
</protein>
<sequence length="99" mass="10280">MKQEQVQELANLLREPTLAVVVVVVVVLAAVMVFAIGIESLLRRRKPRLGVSLKPSPHPAIGAGGVAKDDRIVAVGDLAAVAVAAAAVAGAEGQRQVRR</sequence>
<keyword evidence="3" id="KW-1185">Reference proteome</keyword>
<proteinExistence type="predicted"/>
<name>A0A371GL66_MUCPR</name>
<dbReference type="Proteomes" id="UP000257109">
    <property type="component" value="Unassembled WGS sequence"/>
</dbReference>
<gene>
    <name evidence="2" type="ORF">CR513_26743</name>
</gene>
<feature type="non-terminal residue" evidence="2">
    <location>
        <position position="1"/>
    </location>
</feature>
<keyword evidence="1" id="KW-1133">Transmembrane helix</keyword>
<feature type="transmembrane region" description="Helical" evidence="1">
    <location>
        <begin position="18"/>
        <end position="38"/>
    </location>
</feature>